<keyword evidence="1" id="KW-1133">Transmembrane helix</keyword>
<gene>
    <name evidence="2" type="ORF">O4U47_21160</name>
</gene>
<proteinExistence type="predicted"/>
<keyword evidence="1" id="KW-0472">Membrane</keyword>
<accession>A0ABT4TQR6</accession>
<protein>
    <submittedName>
        <fullName evidence="2">DUF2516 family protein</fullName>
    </submittedName>
</protein>
<keyword evidence="1" id="KW-0812">Transmembrane</keyword>
<reference evidence="2" key="1">
    <citation type="submission" date="2023-01" db="EMBL/GenBank/DDBJ databases">
        <title>Draft genome sequence of Nocardiopsis sp. LSu2-4 isolated from halophytes.</title>
        <authorList>
            <person name="Duangmal K."/>
            <person name="Chantavorakit T."/>
        </authorList>
    </citation>
    <scope>NUCLEOTIDE SEQUENCE</scope>
    <source>
        <strain evidence="2">LSu2-4</strain>
    </source>
</reference>
<feature type="transmembrane region" description="Helical" evidence="1">
    <location>
        <begin position="6"/>
        <end position="24"/>
    </location>
</feature>
<dbReference type="RefSeq" id="WP_270679657.1">
    <property type="nucleotide sequence ID" value="NZ_JAQFWP010000045.1"/>
</dbReference>
<evidence type="ECO:0000256" key="1">
    <source>
        <dbReference type="SAM" id="Phobius"/>
    </source>
</evidence>
<dbReference type="Proteomes" id="UP001165685">
    <property type="component" value="Unassembled WGS sequence"/>
</dbReference>
<dbReference type="Pfam" id="PF10724">
    <property type="entry name" value="DUF2516"/>
    <property type="match status" value="1"/>
</dbReference>
<evidence type="ECO:0000313" key="2">
    <source>
        <dbReference type="EMBL" id="MDA2807028.1"/>
    </source>
</evidence>
<organism evidence="2 3">
    <name type="scientific">Nocardiopsis suaedae</name>
    <dbReference type="NCBI Taxonomy" id="3018444"/>
    <lineage>
        <taxon>Bacteria</taxon>
        <taxon>Bacillati</taxon>
        <taxon>Actinomycetota</taxon>
        <taxon>Actinomycetes</taxon>
        <taxon>Streptosporangiales</taxon>
        <taxon>Nocardiopsidaceae</taxon>
        <taxon>Nocardiopsis</taxon>
    </lineage>
</organism>
<evidence type="ECO:0000313" key="3">
    <source>
        <dbReference type="Proteomes" id="UP001165685"/>
    </source>
</evidence>
<name>A0ABT4TQR6_9ACTN</name>
<feature type="transmembrane region" description="Helical" evidence="1">
    <location>
        <begin position="44"/>
        <end position="61"/>
    </location>
</feature>
<comment type="caution">
    <text evidence="2">The sequence shown here is derived from an EMBL/GenBank/DDBJ whole genome shotgun (WGS) entry which is preliminary data.</text>
</comment>
<keyword evidence="3" id="KW-1185">Reference proteome</keyword>
<dbReference type="EMBL" id="JAQFWP010000045">
    <property type="protein sequence ID" value="MDA2807028.1"/>
    <property type="molecule type" value="Genomic_DNA"/>
</dbReference>
<sequence length="101" mass="10755">MVLMGYLYQVIYIAIFVTTLYALIEALRTPAEAYTAMDKQTKTIWVAILGVGTGLSLLAALGTGGFLTFLSLVAALIFILDVRPAVRGISRGGGNGPYGPW</sequence>
<dbReference type="InterPro" id="IPR019662">
    <property type="entry name" value="DUF2516"/>
</dbReference>